<dbReference type="AlphaFoldDB" id="A0A8J5UYN5"/>
<feature type="non-terminal residue" evidence="3">
    <location>
        <position position="1"/>
    </location>
</feature>
<name>A0A8J5UYN5_9HYME</name>
<dbReference type="OrthoDB" id="447173at2759"/>
<gene>
    <name evidence="3" type="ORF">G9C98_000126</name>
</gene>
<dbReference type="Pfam" id="PF03028">
    <property type="entry name" value="Dynein_heavy"/>
    <property type="match status" value="1"/>
</dbReference>
<reference evidence="3" key="2">
    <citation type="submission" date="2021-04" db="EMBL/GenBank/DDBJ databases">
        <title>Genome-wide patterns of bracovirus chromosomal integration into multiple host tissues during parasitism.</title>
        <authorList>
            <person name="Chebbi M.A.C."/>
        </authorList>
    </citation>
    <scope>NUCLEOTIDE SEQUENCE</scope>
    <source>
        <tissue evidence="3">Whole body</tissue>
    </source>
</reference>
<dbReference type="GO" id="GO:0008569">
    <property type="term" value="F:minus-end-directed microtubule motor activity"/>
    <property type="evidence" value="ECO:0007669"/>
    <property type="project" value="InterPro"/>
</dbReference>
<protein>
    <submittedName>
        <fullName evidence="3">Uncharacterized protein</fullName>
    </submittedName>
</protein>
<sequence>ILLNKNEISQSELDFLLRYPHDTDIVSPVDFLTNSGWGGIKFLSSCSSMPEFRNLDRDIEGAAKRWKKFVESETPEKEKFPQEWKSKSALQKLCIMRCLRIDRMTYAIRCFVEEKLGERFTETRSPAFEKSFEEMRQELIAEEKMETAATNGHWVILQNIHLVKSWLPNLEKQMEQLSGNSHENYRLFMSAEPSIDPHESIIPQGILESAIKITNEPPTGMHANIHKALDNFNQETLDSCTKESEFKGILFALCYFHAVVAERRKFGAQGWNRIYPFNVGDLTISVSVLTNYLENNAKVPWEDLRYLVGEIMYGGHITDDWDRRLCRTYLLEYLQPDLIDGDLNLAPGFLAPGNSDYSHYHLYIDNYLPPESPTLYGLHPNAEIGKLIIYIVYVFGNYLQVIASKNLLFKIYSVKSTQKSVEYLTKIF</sequence>
<comment type="caution">
    <text evidence="3">The sequence shown here is derived from an EMBL/GenBank/DDBJ whole genome shotgun (WGS) entry which is preliminary data.</text>
</comment>
<evidence type="ECO:0000259" key="2">
    <source>
        <dbReference type="Pfam" id="PF18198"/>
    </source>
</evidence>
<dbReference type="FunFam" id="1.10.8.720:FF:000002">
    <property type="entry name" value="Dynein heavy chain 9, axonemal"/>
    <property type="match status" value="1"/>
</dbReference>
<dbReference type="Pfam" id="PF18198">
    <property type="entry name" value="AAA_lid_11"/>
    <property type="match status" value="1"/>
</dbReference>
<dbReference type="PANTHER" id="PTHR46961">
    <property type="entry name" value="DYNEIN HEAVY CHAIN 1, AXONEMAL-LIKE PROTEIN"/>
    <property type="match status" value="1"/>
</dbReference>
<proteinExistence type="predicted"/>
<dbReference type="GO" id="GO:0051959">
    <property type="term" value="F:dynein light intermediate chain binding"/>
    <property type="evidence" value="ECO:0007669"/>
    <property type="project" value="InterPro"/>
</dbReference>
<organism evidence="3 4">
    <name type="scientific">Cotesia typhae</name>
    <dbReference type="NCBI Taxonomy" id="2053667"/>
    <lineage>
        <taxon>Eukaryota</taxon>
        <taxon>Metazoa</taxon>
        <taxon>Ecdysozoa</taxon>
        <taxon>Arthropoda</taxon>
        <taxon>Hexapoda</taxon>
        <taxon>Insecta</taxon>
        <taxon>Pterygota</taxon>
        <taxon>Neoptera</taxon>
        <taxon>Endopterygota</taxon>
        <taxon>Hymenoptera</taxon>
        <taxon>Apocrita</taxon>
        <taxon>Ichneumonoidea</taxon>
        <taxon>Braconidae</taxon>
        <taxon>Microgastrinae</taxon>
        <taxon>Cotesia</taxon>
    </lineage>
</organism>
<reference evidence="3" key="1">
    <citation type="submission" date="2020-03" db="EMBL/GenBank/DDBJ databases">
        <authorList>
            <person name="Chebbi M.A."/>
            <person name="Drezen J.M."/>
        </authorList>
    </citation>
    <scope>NUCLEOTIDE SEQUENCE</scope>
    <source>
        <tissue evidence="3">Whole body</tissue>
    </source>
</reference>
<dbReference type="Proteomes" id="UP000729913">
    <property type="component" value="Unassembled WGS sequence"/>
</dbReference>
<evidence type="ECO:0000313" key="4">
    <source>
        <dbReference type="Proteomes" id="UP000729913"/>
    </source>
</evidence>
<accession>A0A8J5UYN5</accession>
<dbReference type="GO" id="GO:0007018">
    <property type="term" value="P:microtubule-based movement"/>
    <property type="evidence" value="ECO:0007669"/>
    <property type="project" value="InterPro"/>
</dbReference>
<dbReference type="GO" id="GO:0030286">
    <property type="term" value="C:dynein complex"/>
    <property type="evidence" value="ECO:0007669"/>
    <property type="project" value="InterPro"/>
</dbReference>
<keyword evidence="4" id="KW-1185">Reference proteome</keyword>
<dbReference type="InterPro" id="IPR041658">
    <property type="entry name" value="AAA_lid_11"/>
</dbReference>
<dbReference type="EMBL" id="JAAOIC020000003">
    <property type="protein sequence ID" value="KAG8042135.1"/>
    <property type="molecule type" value="Genomic_DNA"/>
</dbReference>
<evidence type="ECO:0000259" key="1">
    <source>
        <dbReference type="Pfam" id="PF03028"/>
    </source>
</evidence>
<dbReference type="PANTHER" id="PTHR46961:SF20">
    <property type="entry name" value="LOW QUALITY PROTEIN: DYNEIN BETA CHAIN, CILIARY-LIKE"/>
    <property type="match status" value="1"/>
</dbReference>
<dbReference type="GO" id="GO:0045505">
    <property type="term" value="F:dynein intermediate chain binding"/>
    <property type="evidence" value="ECO:0007669"/>
    <property type="project" value="InterPro"/>
</dbReference>
<feature type="domain" description="Dynein heavy chain region D6 P-loop" evidence="1">
    <location>
        <begin position="136"/>
        <end position="214"/>
    </location>
</feature>
<evidence type="ECO:0000313" key="3">
    <source>
        <dbReference type="EMBL" id="KAG8042135.1"/>
    </source>
</evidence>
<dbReference type="InterPro" id="IPR026983">
    <property type="entry name" value="DHC"/>
</dbReference>
<feature type="domain" description="Dynein heavy chain AAA lid" evidence="2">
    <location>
        <begin position="246"/>
        <end position="382"/>
    </location>
</feature>
<dbReference type="InterPro" id="IPR004273">
    <property type="entry name" value="Dynein_heavy_D6_P-loop"/>
</dbReference>